<evidence type="ECO:0000313" key="8">
    <source>
        <dbReference type="Proteomes" id="UP000190286"/>
    </source>
</evidence>
<evidence type="ECO:0000256" key="5">
    <source>
        <dbReference type="ARBA" id="ARBA00023172"/>
    </source>
</evidence>
<protein>
    <submittedName>
        <fullName evidence="7">Site-specific recombinase XerD</fullName>
    </submittedName>
</protein>
<dbReference type="OrthoDB" id="9785687at2"/>
<dbReference type="STRING" id="745368.SAMN02745178_02435"/>
<name>A0A1T4XWG4_9FIRM</name>
<reference evidence="7 8" key="1">
    <citation type="submission" date="2017-02" db="EMBL/GenBank/DDBJ databases">
        <authorList>
            <person name="Peterson S.W."/>
        </authorList>
    </citation>
    <scope>NUCLEOTIDE SEQUENCE [LARGE SCALE GENOMIC DNA]</scope>
    <source>
        <strain evidence="7 8">ATCC 27749</strain>
    </source>
</reference>
<dbReference type="SUPFAM" id="SSF56349">
    <property type="entry name" value="DNA breaking-rejoining enzymes"/>
    <property type="match status" value="1"/>
</dbReference>
<dbReference type="InterPro" id="IPR011010">
    <property type="entry name" value="DNA_brk_join_enz"/>
</dbReference>
<dbReference type="PROSITE" id="PS51898">
    <property type="entry name" value="TYR_RECOMBINASE"/>
    <property type="match status" value="1"/>
</dbReference>
<comment type="function">
    <text evidence="1">Site-specific tyrosine recombinase, which acts by catalyzing the cutting and rejoining of the recombining DNA molecules.</text>
</comment>
<dbReference type="CDD" id="cd01189">
    <property type="entry name" value="INT_ICEBs1_C_like"/>
    <property type="match status" value="1"/>
</dbReference>
<evidence type="ECO:0000256" key="1">
    <source>
        <dbReference type="ARBA" id="ARBA00003283"/>
    </source>
</evidence>
<dbReference type="GO" id="GO:0015074">
    <property type="term" value="P:DNA integration"/>
    <property type="evidence" value="ECO:0007669"/>
    <property type="project" value="UniProtKB-KW"/>
</dbReference>
<dbReference type="GeneID" id="93338876"/>
<sequence>MTASLRVKNDKYYVVLTHTTDGKKNQTWVSTGLSVTGNEGKARQLMLDMLGEKPEQEVPPDMLFSDAVRRWLEDVRHRVDEVTYQGYEVQARAHILPYFDDLQIRLCDVDGETLQTYINVKAKFGRSDGHGGLSAVSLRQHKNVLNQTLKLAQRDGLIQTNPADLVVMPHAAQFTGTFYTEAQMRDLLTAVKNERLYPIIYVTALYGLRRSEVLGLKWDSINFAMQTLTIRHTVARVTKVVEKNKTKNASSFRSFPLTDDAVRLFKILLQQEQIYRNHFGKDYIDNDYVFTWEDGHPYSPDYVSHTFHKLLKKYDLPHIRFHDLRHTCASMLLSEGYGLKDVQEWLGHSDIKMTANIYGHLDIRRKRSIANGLEQALPRLKP</sequence>
<keyword evidence="8" id="KW-1185">Reference proteome</keyword>
<dbReference type="GO" id="GO:0003677">
    <property type="term" value="F:DNA binding"/>
    <property type="evidence" value="ECO:0007669"/>
    <property type="project" value="UniProtKB-KW"/>
</dbReference>
<dbReference type="Gene3D" id="1.10.443.10">
    <property type="entry name" value="Intergrase catalytic core"/>
    <property type="match status" value="1"/>
</dbReference>
<evidence type="ECO:0000313" key="7">
    <source>
        <dbReference type="EMBL" id="SKA93850.1"/>
    </source>
</evidence>
<proteinExistence type="inferred from homology"/>
<dbReference type="GO" id="GO:0006310">
    <property type="term" value="P:DNA recombination"/>
    <property type="evidence" value="ECO:0007669"/>
    <property type="project" value="UniProtKB-KW"/>
</dbReference>
<accession>A0A1T4XWG4</accession>
<dbReference type="Gene3D" id="1.10.150.130">
    <property type="match status" value="1"/>
</dbReference>
<keyword evidence="4" id="KW-0238">DNA-binding</keyword>
<dbReference type="Proteomes" id="UP000190286">
    <property type="component" value="Unassembled WGS sequence"/>
</dbReference>
<feature type="domain" description="Tyr recombinase" evidence="6">
    <location>
        <begin position="173"/>
        <end position="371"/>
    </location>
</feature>
<dbReference type="InterPro" id="IPR013762">
    <property type="entry name" value="Integrase-like_cat_sf"/>
</dbReference>
<gene>
    <name evidence="7" type="ORF">SAMN02745178_02435</name>
</gene>
<dbReference type="RefSeq" id="WP_078785276.1">
    <property type="nucleotide sequence ID" value="NZ_FUYF01000020.1"/>
</dbReference>
<dbReference type="PANTHER" id="PTHR30349:SF64">
    <property type="entry name" value="PROPHAGE INTEGRASE INTD-RELATED"/>
    <property type="match status" value="1"/>
</dbReference>
<comment type="similarity">
    <text evidence="2">Belongs to the 'phage' integrase family.</text>
</comment>
<dbReference type="InterPro" id="IPR002104">
    <property type="entry name" value="Integrase_catalytic"/>
</dbReference>
<dbReference type="InterPro" id="IPR050090">
    <property type="entry name" value="Tyrosine_recombinase_XerCD"/>
</dbReference>
<evidence type="ECO:0000259" key="6">
    <source>
        <dbReference type="PROSITE" id="PS51898"/>
    </source>
</evidence>
<dbReference type="PANTHER" id="PTHR30349">
    <property type="entry name" value="PHAGE INTEGRASE-RELATED"/>
    <property type="match status" value="1"/>
</dbReference>
<keyword evidence="5" id="KW-0233">DNA recombination</keyword>
<dbReference type="Pfam" id="PF00589">
    <property type="entry name" value="Phage_integrase"/>
    <property type="match status" value="1"/>
</dbReference>
<dbReference type="Pfam" id="PF14659">
    <property type="entry name" value="Phage_int_SAM_3"/>
    <property type="match status" value="1"/>
</dbReference>
<dbReference type="AlphaFoldDB" id="A0A1T4XWG4"/>
<dbReference type="EMBL" id="FUYF01000020">
    <property type="protein sequence ID" value="SKA93850.1"/>
    <property type="molecule type" value="Genomic_DNA"/>
</dbReference>
<keyword evidence="3" id="KW-0229">DNA integration</keyword>
<organism evidence="7 8">
    <name type="scientific">Gemmiger formicilis</name>
    <dbReference type="NCBI Taxonomy" id="745368"/>
    <lineage>
        <taxon>Bacteria</taxon>
        <taxon>Bacillati</taxon>
        <taxon>Bacillota</taxon>
        <taxon>Clostridia</taxon>
        <taxon>Eubacteriales</taxon>
        <taxon>Gemmiger</taxon>
    </lineage>
</organism>
<dbReference type="InterPro" id="IPR004107">
    <property type="entry name" value="Integrase_SAM-like_N"/>
</dbReference>
<evidence type="ECO:0000256" key="3">
    <source>
        <dbReference type="ARBA" id="ARBA00022908"/>
    </source>
</evidence>
<dbReference type="InterPro" id="IPR010998">
    <property type="entry name" value="Integrase_recombinase_N"/>
</dbReference>
<evidence type="ECO:0000256" key="2">
    <source>
        <dbReference type="ARBA" id="ARBA00008857"/>
    </source>
</evidence>
<evidence type="ECO:0000256" key="4">
    <source>
        <dbReference type="ARBA" id="ARBA00023125"/>
    </source>
</evidence>